<reference evidence="2 3" key="1">
    <citation type="submission" date="2023-02" db="EMBL/GenBank/DDBJ databases">
        <title>LHISI_Scaffold_Assembly.</title>
        <authorList>
            <person name="Stuart O.P."/>
            <person name="Cleave R."/>
            <person name="Magrath M.J.L."/>
            <person name="Mikheyev A.S."/>
        </authorList>
    </citation>
    <scope>NUCLEOTIDE SEQUENCE [LARGE SCALE GENOMIC DNA]</scope>
    <source>
        <strain evidence="2">Daus_M_001</strain>
        <tissue evidence="2">Leg muscle</tissue>
    </source>
</reference>
<comment type="caution">
    <text evidence="2">The sequence shown here is derived from an EMBL/GenBank/DDBJ whole genome shotgun (WGS) entry which is preliminary data.</text>
</comment>
<dbReference type="Gene3D" id="3.30.420.10">
    <property type="entry name" value="Ribonuclease H-like superfamily/Ribonuclease H"/>
    <property type="match status" value="1"/>
</dbReference>
<feature type="compositionally biased region" description="Acidic residues" evidence="1">
    <location>
        <begin position="163"/>
        <end position="191"/>
    </location>
</feature>
<gene>
    <name evidence="2" type="ORF">PR048_018392</name>
</gene>
<keyword evidence="3" id="KW-1185">Reference proteome</keyword>
<evidence type="ECO:0000313" key="2">
    <source>
        <dbReference type="EMBL" id="KAJ8881906.1"/>
    </source>
</evidence>
<protein>
    <submittedName>
        <fullName evidence="2">Uncharacterized protein</fullName>
    </submittedName>
</protein>
<proteinExistence type="predicted"/>
<name>A0ABQ9HC93_9NEOP</name>
<accession>A0ABQ9HC93</accession>
<dbReference type="EMBL" id="JARBHB010000006">
    <property type="protein sequence ID" value="KAJ8881906.1"/>
    <property type="molecule type" value="Genomic_DNA"/>
</dbReference>
<sequence>MDVTNKRNVEGLRLLDMFSSLLVVVRVACRCTSSNCWKITWKTVLLLWKDLQQKLSCLATLVNRLYEESLWRIEALRQWAHAVCARRYNEGKILRSAMICLLGAKKIMKRQLMIKAERLSRFMRNVHLQGGTIDIDELHNKRPSALNTDKHTPPDAKKSKLDIEDEAGTEDDHEDSIDNDYDSSDSVEADEDSLHIKVKGQGQGHSDPIWLTGDVTTWRLVGSGSDAQCRCPKVGYILLQSVSNQYHIQVARRVGSVVAVSFTTDEEPVPVIKIAFDHLDKQGDVQKAAIKVVETDIGSLAKHPVVRSRFWQFAFRLAENFGENAGLSRKSKLVYPRNALTCAEKMSLDIVHSMLNRWETVIGRGIASHTCSTRTHFMQTPKHFGLNTDLNVYLSGCLVIGRRHAMQSYVVILAYDLRNIQRWVWHVEHQRKWKMNVSYRIVGNYVVRPNFIQGTMTGCTMMVGCPAHCALVMASSFPQPHNSRFFLLGTLKDRMYNVVPTMTEDMQECIMATCRGITPETLQAACRSLYVRLQMCIAVDAKHIEHMLFPAGSRSAPSYWEEFDNVSNYLRSQWRFVASIAGRTKRRPIMSHIAQMFNEGHVSVLGNTVDTSHPTRWAILQKDHPASLRITIQPRSKSVNCTKCSRLCRRGMYAMLTTRRPMLETTAHFINRLPAEEAAHSTLMSLTPQCEREFQEVSVIHIFTTEQALWSRHMPACQPCLVVADFLLLQYDVMLFVCFTFSLICDSTVFENKDSLGVMRGYCPVRLQLPTKLAQRYIGWVECLFNSEVIINRAHFSERPDWEWNLGPSEHKSSMLPLATPCSVVILLKCSTNEQLGVLCCRLEACGLTTDQLPAVADLLTRTATLKDLSLDFNRFPGGDFAPLLDPRGRYFATSCAVKLSQTSGDQRYRPNKQCSEWEGIDKVPVGTGAAFSILPSRWPIPIKRSASLSVGRPTWAMTSLFIATIRGKRTLSPPPSALLPWPRLPSECWVLPTSTGTCLARFRCTTTVARPGCIHQVMFVRLVDSHCSLSTMDCLVPSQKLPMEEYFPVHLGFPRVHSSDLSHRYSCLPYLSGTDHGADCSSSVVPHELIHVGDKRQSPPEHIPLGSRHMAPHILPFPLFPGHGLLILPGL</sequence>
<feature type="region of interest" description="Disordered" evidence="1">
    <location>
        <begin position="144"/>
        <end position="191"/>
    </location>
</feature>
<dbReference type="Proteomes" id="UP001159363">
    <property type="component" value="Chromosome 5"/>
</dbReference>
<dbReference type="InterPro" id="IPR036397">
    <property type="entry name" value="RNaseH_sf"/>
</dbReference>
<evidence type="ECO:0000256" key="1">
    <source>
        <dbReference type="SAM" id="MobiDB-lite"/>
    </source>
</evidence>
<evidence type="ECO:0000313" key="3">
    <source>
        <dbReference type="Proteomes" id="UP001159363"/>
    </source>
</evidence>
<organism evidence="2 3">
    <name type="scientific">Dryococelus australis</name>
    <dbReference type="NCBI Taxonomy" id="614101"/>
    <lineage>
        <taxon>Eukaryota</taxon>
        <taxon>Metazoa</taxon>
        <taxon>Ecdysozoa</taxon>
        <taxon>Arthropoda</taxon>
        <taxon>Hexapoda</taxon>
        <taxon>Insecta</taxon>
        <taxon>Pterygota</taxon>
        <taxon>Neoptera</taxon>
        <taxon>Polyneoptera</taxon>
        <taxon>Phasmatodea</taxon>
        <taxon>Verophasmatodea</taxon>
        <taxon>Anareolatae</taxon>
        <taxon>Phasmatidae</taxon>
        <taxon>Eurycanthinae</taxon>
        <taxon>Dryococelus</taxon>
    </lineage>
</organism>
<feature type="compositionally biased region" description="Basic and acidic residues" evidence="1">
    <location>
        <begin position="148"/>
        <end position="162"/>
    </location>
</feature>